<sequence>PHSSRSDQYPHPDTTSRIHLQPILTLQYLTANTRNLNKPLPFHSQLHCLQPFIHYFQLHTPSPTPIIFIPSLPHHSRPTPPYSLQNFLFIPNFNFIFQLSKTPNHQTLTSYHDSSFTFANNHKESNNSKRRRKESKNWNTKEYIEGNRRRYRRRHCQHCFWRGRHH</sequence>
<dbReference type="AlphaFoldDB" id="A0A0S3TE53"/>
<protein>
    <submittedName>
        <fullName evidence="2">Uncharacterized protein</fullName>
    </submittedName>
</protein>
<reference evidence="2" key="1">
    <citation type="journal article" date="2015" name="Sci. Rep.">
        <title>The power of single molecule real-time sequencing technology in the de novo assembly of a eukaryotic genome.</title>
        <authorList>
            <person name="Sakai H."/>
            <person name="Naito K."/>
            <person name="Ogiso-Tanaka E."/>
            <person name="Takahashi Y."/>
            <person name="Iseki K."/>
            <person name="Muto C."/>
            <person name="Satou K."/>
            <person name="Teruya K."/>
            <person name="Shiroma A."/>
            <person name="Shimoji M."/>
            <person name="Hirano T."/>
            <person name="Itoh T."/>
            <person name="Kaga A."/>
            <person name="Tomooka N."/>
        </authorList>
    </citation>
    <scope>NUCLEOTIDE SEQUENCE</scope>
</reference>
<proteinExistence type="predicted"/>
<accession>A0A0S3TE53</accession>
<name>A0A0S3TE53_PHAAN</name>
<evidence type="ECO:0000313" key="2">
    <source>
        <dbReference type="EMBL" id="BAU03261.1"/>
    </source>
</evidence>
<gene>
    <name evidence="2" type="primary">Vigan.UMG059100</name>
    <name evidence="2" type="ORF">VIGAN_UM059100</name>
</gene>
<feature type="non-terminal residue" evidence="2">
    <location>
        <position position="1"/>
    </location>
</feature>
<feature type="region of interest" description="Disordered" evidence="1">
    <location>
        <begin position="120"/>
        <end position="139"/>
    </location>
</feature>
<evidence type="ECO:0000256" key="1">
    <source>
        <dbReference type="SAM" id="MobiDB-lite"/>
    </source>
</evidence>
<organism evidence="2">
    <name type="scientific">Vigna angularis var. angularis</name>
    <dbReference type="NCBI Taxonomy" id="157739"/>
    <lineage>
        <taxon>Eukaryota</taxon>
        <taxon>Viridiplantae</taxon>
        <taxon>Streptophyta</taxon>
        <taxon>Embryophyta</taxon>
        <taxon>Tracheophyta</taxon>
        <taxon>Spermatophyta</taxon>
        <taxon>Magnoliopsida</taxon>
        <taxon>eudicotyledons</taxon>
        <taxon>Gunneridae</taxon>
        <taxon>Pentapetalae</taxon>
        <taxon>rosids</taxon>
        <taxon>fabids</taxon>
        <taxon>Fabales</taxon>
        <taxon>Fabaceae</taxon>
        <taxon>Papilionoideae</taxon>
        <taxon>50 kb inversion clade</taxon>
        <taxon>NPAAA clade</taxon>
        <taxon>indigoferoid/millettioid clade</taxon>
        <taxon>Phaseoleae</taxon>
        <taxon>Vigna</taxon>
    </lineage>
</organism>
<dbReference type="EMBL" id="AP015183">
    <property type="protein sequence ID" value="BAU03261.1"/>
    <property type="molecule type" value="Genomic_DNA"/>
</dbReference>